<dbReference type="SMART" id="SM00633">
    <property type="entry name" value="Glyco_10"/>
    <property type="match status" value="1"/>
</dbReference>
<dbReference type="Gene3D" id="3.20.20.80">
    <property type="entry name" value="Glycosidases"/>
    <property type="match status" value="1"/>
</dbReference>
<sequence length="375" mass="44047">MSKKPKFSKFIGSTWVYIPLLLIFGSCKSQQTIANYAKDNRGLKDFYRSYFPIGVAVAPRNLAGDEAQLIKKQFNSITAENAMKMGPIQPREGQFYWKDADSIVNFAVRNGIKIRGHNLCWHEQTPNWMFIGKDGKQVTKEVLLQRLKDHITTVVNRYKGKIYAWDVVNETIDDDPSKYFRDSKWYQICGQDFIMKAFEYAHSADPDAKLYYNDYNTERPEKRERIYKLLKNLKDKGVPIDGVGLQAHWSLQEPTETELRAAIERYSSMGLKIQFTEVDMSIYPWEKNSRNRKPGEADEFTPELAQKQAAQYAMVFKIFREYKNVITNVTFWNISDRHTWLDEYPVMGRKNYPLLFDTHLQPKKAYWEVINFKNK</sequence>
<evidence type="ECO:0000256" key="1">
    <source>
        <dbReference type="ARBA" id="ARBA00022801"/>
    </source>
</evidence>
<dbReference type="OrthoDB" id="1032269at2"/>
<accession>A0A4R0P7W6</accession>
<evidence type="ECO:0000256" key="4">
    <source>
        <dbReference type="ARBA" id="ARBA00023326"/>
    </source>
</evidence>
<proteinExistence type="inferred from homology"/>
<evidence type="ECO:0000259" key="6">
    <source>
        <dbReference type="PROSITE" id="PS51760"/>
    </source>
</evidence>
<dbReference type="InterPro" id="IPR017853">
    <property type="entry name" value="GH"/>
</dbReference>
<keyword evidence="3 5" id="KW-0326">Glycosidase</keyword>
<protein>
    <recommendedName>
        <fullName evidence="5">Beta-xylanase</fullName>
        <ecNumber evidence="5">3.2.1.8</ecNumber>
    </recommendedName>
</protein>
<comment type="caution">
    <text evidence="7">The sequence shown here is derived from an EMBL/GenBank/DDBJ whole genome shotgun (WGS) entry which is preliminary data.</text>
</comment>
<dbReference type="PRINTS" id="PR00134">
    <property type="entry name" value="GLHYDRLASE10"/>
</dbReference>
<feature type="domain" description="GH10" evidence="6">
    <location>
        <begin position="37"/>
        <end position="372"/>
    </location>
</feature>
<dbReference type="SUPFAM" id="SSF51445">
    <property type="entry name" value="(Trans)glycosidases"/>
    <property type="match status" value="1"/>
</dbReference>
<dbReference type="InterPro" id="IPR001000">
    <property type="entry name" value="GH10_dom"/>
</dbReference>
<dbReference type="Pfam" id="PF00331">
    <property type="entry name" value="Glyco_hydro_10"/>
    <property type="match status" value="1"/>
</dbReference>
<dbReference type="GO" id="GO:0031176">
    <property type="term" value="F:endo-1,4-beta-xylanase activity"/>
    <property type="evidence" value="ECO:0007669"/>
    <property type="project" value="UniProtKB-EC"/>
</dbReference>
<keyword evidence="2 5" id="KW-0119">Carbohydrate metabolism</keyword>
<dbReference type="PANTHER" id="PTHR31490:SF90">
    <property type="entry name" value="ENDO-1,4-BETA-XYLANASE A"/>
    <property type="match status" value="1"/>
</dbReference>
<name>A0A4R0P7W6_9SPHI</name>
<evidence type="ECO:0000313" key="7">
    <source>
        <dbReference type="EMBL" id="TCD11652.1"/>
    </source>
</evidence>
<dbReference type="EC" id="3.2.1.8" evidence="5"/>
<dbReference type="Proteomes" id="UP000291485">
    <property type="component" value="Unassembled WGS sequence"/>
</dbReference>
<dbReference type="PROSITE" id="PS51760">
    <property type="entry name" value="GH10_2"/>
    <property type="match status" value="1"/>
</dbReference>
<dbReference type="RefSeq" id="WP_131556902.1">
    <property type="nucleotide sequence ID" value="NZ_SJSN01000003.1"/>
</dbReference>
<dbReference type="PROSITE" id="PS51257">
    <property type="entry name" value="PROKAR_LIPOPROTEIN"/>
    <property type="match status" value="1"/>
</dbReference>
<dbReference type="EMBL" id="SJSN01000003">
    <property type="protein sequence ID" value="TCD11652.1"/>
    <property type="molecule type" value="Genomic_DNA"/>
</dbReference>
<keyword evidence="1 5" id="KW-0378">Hydrolase</keyword>
<dbReference type="PANTHER" id="PTHR31490">
    <property type="entry name" value="GLYCOSYL HYDROLASE"/>
    <property type="match status" value="1"/>
</dbReference>
<reference evidence="7 8" key="1">
    <citation type="submission" date="2019-02" db="EMBL/GenBank/DDBJ databases">
        <title>Pedobacter sp. RP-3-11 sp. nov., isolated from Arctic soil.</title>
        <authorList>
            <person name="Dahal R.H."/>
        </authorList>
    </citation>
    <scope>NUCLEOTIDE SEQUENCE [LARGE SCALE GENOMIC DNA]</scope>
    <source>
        <strain evidence="7 8">RP-3-11</strain>
    </source>
</reference>
<keyword evidence="7" id="KW-0858">Xylan degradation</keyword>
<keyword evidence="4 5" id="KW-0624">Polysaccharide degradation</keyword>
<dbReference type="AlphaFoldDB" id="A0A4R0P7W6"/>
<gene>
    <name evidence="7" type="ORF">EZ449_05170</name>
</gene>
<evidence type="ECO:0000256" key="3">
    <source>
        <dbReference type="ARBA" id="ARBA00023295"/>
    </source>
</evidence>
<evidence type="ECO:0000256" key="2">
    <source>
        <dbReference type="ARBA" id="ARBA00023277"/>
    </source>
</evidence>
<evidence type="ECO:0000313" key="8">
    <source>
        <dbReference type="Proteomes" id="UP000291485"/>
    </source>
</evidence>
<keyword evidence="8" id="KW-1185">Reference proteome</keyword>
<dbReference type="GO" id="GO:0045493">
    <property type="term" value="P:xylan catabolic process"/>
    <property type="evidence" value="ECO:0007669"/>
    <property type="project" value="UniProtKB-KW"/>
</dbReference>
<evidence type="ECO:0000256" key="5">
    <source>
        <dbReference type="RuleBase" id="RU361174"/>
    </source>
</evidence>
<comment type="similarity">
    <text evidence="5">Belongs to the glycosyl hydrolase 10 (cellulase F) family.</text>
</comment>
<comment type="catalytic activity">
    <reaction evidence="5">
        <text>Endohydrolysis of (1-&gt;4)-beta-D-xylosidic linkages in xylans.</text>
        <dbReference type="EC" id="3.2.1.8"/>
    </reaction>
</comment>
<dbReference type="InterPro" id="IPR044846">
    <property type="entry name" value="GH10"/>
</dbReference>
<organism evidence="7 8">
    <name type="scientific">Pedobacter frigidisoli</name>
    <dbReference type="NCBI Taxonomy" id="2530455"/>
    <lineage>
        <taxon>Bacteria</taxon>
        <taxon>Pseudomonadati</taxon>
        <taxon>Bacteroidota</taxon>
        <taxon>Sphingobacteriia</taxon>
        <taxon>Sphingobacteriales</taxon>
        <taxon>Sphingobacteriaceae</taxon>
        <taxon>Pedobacter</taxon>
    </lineage>
</organism>